<evidence type="ECO:0000313" key="2">
    <source>
        <dbReference type="Proteomes" id="UP000039865"/>
    </source>
</evidence>
<dbReference type="AlphaFoldDB" id="A0A078BA22"/>
<reference evidence="1 2" key="1">
    <citation type="submission" date="2014-06" db="EMBL/GenBank/DDBJ databases">
        <authorList>
            <person name="Swart Estienne"/>
        </authorList>
    </citation>
    <scope>NUCLEOTIDE SEQUENCE [LARGE SCALE GENOMIC DNA]</scope>
    <source>
        <strain evidence="1 2">130c</strain>
    </source>
</reference>
<dbReference type="Proteomes" id="UP000039865">
    <property type="component" value="Unassembled WGS sequence"/>
</dbReference>
<organism evidence="1 2">
    <name type="scientific">Stylonychia lemnae</name>
    <name type="common">Ciliate</name>
    <dbReference type="NCBI Taxonomy" id="5949"/>
    <lineage>
        <taxon>Eukaryota</taxon>
        <taxon>Sar</taxon>
        <taxon>Alveolata</taxon>
        <taxon>Ciliophora</taxon>
        <taxon>Intramacronucleata</taxon>
        <taxon>Spirotrichea</taxon>
        <taxon>Stichotrichia</taxon>
        <taxon>Sporadotrichida</taxon>
        <taxon>Oxytrichidae</taxon>
        <taxon>Stylonychinae</taxon>
        <taxon>Stylonychia</taxon>
    </lineage>
</organism>
<accession>A0A078BA22</accession>
<sequence length="617" mass="73045">MKLFQLRSLFNKQKYFVDQFRLLPLIANKNRLLGIPSRQFVNIPDPDELKRILNMTDEQRRIENIKFQAQQSIAKEDEEEFSDIGKDEQTKLKEYLEKQSRKIMGINDGIEDGVGQLGDRLDEASEEEQIDSDVEFMSVVEVEKIFREFKENTFEEQELHEKIVTMFEKIANLVFLFEFNSEEVTFVFNSIVSKELQYFSSMETVAMITRHANTVSLPYPSYWLSLSNLVLMKYHEMEFNHIIQILYYLMHAGYTDLTLDKNYLNKEQLDRLQKINKYAQFQLMIEYLKDQVENVIDVEIALHEDYLNLQMLYTLCKHNLKDLIPEEKLNQKIREFNNHLAGTSQGLNYIFQEYNLAQVLELFNLVPDELITKDYFEYLVAILSEQLKKSKFTRCRQPTYTDVSVFMRKLGNLKSQNQELEAECLKRYNQVIRVLLQKAISSKGDSQIDNLEQAALRKQLQSQNSPSQIQLINDKKIKDDLEFLQLLKQQNESQIFDADTCKLIVFELSQQILKPAPFEDQVEAQIRLALMLYSLRNYKADQIKEKSTKYMQTFLEQLSKQVFENKEFDKHLDHQEYAVLREISVELERILGISAESQQLIQNLERRVYNYAKLHTF</sequence>
<protein>
    <submittedName>
        <fullName evidence="1">Uncharacterized protein</fullName>
    </submittedName>
</protein>
<dbReference type="InParanoid" id="A0A078BA22"/>
<keyword evidence="2" id="KW-1185">Reference proteome</keyword>
<dbReference type="EMBL" id="CCKQ01019250">
    <property type="protein sequence ID" value="CDW91269.1"/>
    <property type="molecule type" value="Genomic_DNA"/>
</dbReference>
<proteinExistence type="predicted"/>
<name>A0A078BA22_STYLE</name>
<gene>
    <name evidence="1" type="primary">Contig13847.g14774</name>
    <name evidence="1" type="ORF">STYLEM_20422</name>
</gene>
<evidence type="ECO:0000313" key="1">
    <source>
        <dbReference type="EMBL" id="CDW91269.1"/>
    </source>
</evidence>